<evidence type="ECO:0000256" key="2">
    <source>
        <dbReference type="ARBA" id="ARBA00022598"/>
    </source>
</evidence>
<evidence type="ECO:0000256" key="3">
    <source>
        <dbReference type="ARBA" id="ARBA00022741"/>
    </source>
</evidence>
<evidence type="ECO:0000259" key="5">
    <source>
        <dbReference type="Pfam" id="PF02875"/>
    </source>
</evidence>
<comment type="caution">
    <text evidence="6">The sequence shown here is derived from an EMBL/GenBank/DDBJ whole genome shotgun (WGS) entry which is preliminary data.</text>
</comment>
<sequence>MPELSPELIASYVPPKHRCAFAGKTRGVTFVDDSKGTNVAATVTAMTSLPGAKVIILGGQGKGEDYAPLAEAVRENTRAAVLLGSEKEKIAAALSAAGVSGCRLVNDMEEAVKTAYSLASEGDTVLLSPACTSWDMYPSYNVRGDHFCAIVKEIIKSEE</sequence>
<dbReference type="GO" id="GO:0005524">
    <property type="term" value="F:ATP binding"/>
    <property type="evidence" value="ECO:0007669"/>
    <property type="project" value="UniProtKB-KW"/>
</dbReference>
<protein>
    <submittedName>
        <fullName evidence="6">UDP-N-acetylmuramoylalanine--D-glutamate ligase</fullName>
        <ecNumber evidence="6">6.3.2.9</ecNumber>
    </submittedName>
</protein>
<dbReference type="SUPFAM" id="SSF53244">
    <property type="entry name" value="MurD-like peptide ligases, peptide-binding domain"/>
    <property type="match status" value="1"/>
</dbReference>
<feature type="domain" description="Mur ligase C-terminal" evidence="5">
    <location>
        <begin position="17"/>
        <end position="131"/>
    </location>
</feature>
<gene>
    <name evidence="6" type="primary">murD_38</name>
    <name evidence="6" type="ORF">SDC9_136664</name>
</gene>
<dbReference type="AlphaFoldDB" id="A0A645DJV8"/>
<keyword evidence="4" id="KW-0067">ATP-binding</keyword>
<dbReference type="InterPro" id="IPR036615">
    <property type="entry name" value="Mur_ligase_C_dom_sf"/>
</dbReference>
<accession>A0A645DJV8</accession>
<keyword evidence="3" id="KW-0547">Nucleotide-binding</keyword>
<name>A0A645DJV8_9ZZZZ</name>
<dbReference type="PANTHER" id="PTHR43692:SF1">
    <property type="entry name" value="UDP-N-ACETYLMURAMOYLALANINE--D-GLUTAMATE LIGASE"/>
    <property type="match status" value="1"/>
</dbReference>
<dbReference type="GO" id="GO:0008360">
    <property type="term" value="P:regulation of cell shape"/>
    <property type="evidence" value="ECO:0007669"/>
    <property type="project" value="InterPro"/>
</dbReference>
<proteinExistence type="predicted"/>
<dbReference type="Pfam" id="PF02875">
    <property type="entry name" value="Mur_ligase_C"/>
    <property type="match status" value="1"/>
</dbReference>
<keyword evidence="1" id="KW-0963">Cytoplasm</keyword>
<dbReference type="Gene3D" id="3.90.190.20">
    <property type="entry name" value="Mur ligase, C-terminal domain"/>
    <property type="match status" value="1"/>
</dbReference>
<dbReference type="InterPro" id="IPR004101">
    <property type="entry name" value="Mur_ligase_C"/>
</dbReference>
<dbReference type="PANTHER" id="PTHR43692">
    <property type="entry name" value="UDP-N-ACETYLMURAMOYLALANINE--D-GLUTAMATE LIGASE"/>
    <property type="match status" value="1"/>
</dbReference>
<evidence type="ECO:0000256" key="4">
    <source>
        <dbReference type="ARBA" id="ARBA00022840"/>
    </source>
</evidence>
<dbReference type="InterPro" id="IPR005762">
    <property type="entry name" value="MurD"/>
</dbReference>
<reference evidence="6" key="1">
    <citation type="submission" date="2019-08" db="EMBL/GenBank/DDBJ databases">
        <authorList>
            <person name="Kucharzyk K."/>
            <person name="Murdoch R.W."/>
            <person name="Higgins S."/>
            <person name="Loffler F."/>
        </authorList>
    </citation>
    <scope>NUCLEOTIDE SEQUENCE</scope>
</reference>
<dbReference type="GO" id="GO:0051301">
    <property type="term" value="P:cell division"/>
    <property type="evidence" value="ECO:0007669"/>
    <property type="project" value="InterPro"/>
</dbReference>
<evidence type="ECO:0000313" key="6">
    <source>
        <dbReference type="EMBL" id="MPM89555.1"/>
    </source>
</evidence>
<dbReference type="GO" id="GO:0005737">
    <property type="term" value="C:cytoplasm"/>
    <property type="evidence" value="ECO:0007669"/>
    <property type="project" value="InterPro"/>
</dbReference>
<dbReference type="EMBL" id="VSSQ01036958">
    <property type="protein sequence ID" value="MPM89555.1"/>
    <property type="molecule type" value="Genomic_DNA"/>
</dbReference>
<dbReference type="EC" id="6.3.2.9" evidence="6"/>
<dbReference type="GO" id="GO:0008764">
    <property type="term" value="F:UDP-N-acetylmuramoylalanine-D-glutamate ligase activity"/>
    <property type="evidence" value="ECO:0007669"/>
    <property type="project" value="UniProtKB-EC"/>
</dbReference>
<evidence type="ECO:0000256" key="1">
    <source>
        <dbReference type="ARBA" id="ARBA00022490"/>
    </source>
</evidence>
<keyword evidence="2 6" id="KW-0436">Ligase</keyword>
<organism evidence="6">
    <name type="scientific">bioreactor metagenome</name>
    <dbReference type="NCBI Taxonomy" id="1076179"/>
    <lineage>
        <taxon>unclassified sequences</taxon>
        <taxon>metagenomes</taxon>
        <taxon>ecological metagenomes</taxon>
    </lineage>
</organism>